<dbReference type="GeneID" id="61360110"/>
<dbReference type="EMBL" id="AHCD03000044">
    <property type="protein sequence ID" value="KAF7781171.1"/>
    <property type="molecule type" value="Genomic_DNA"/>
</dbReference>
<protein>
    <recommendedName>
        <fullName evidence="1">AAA domain-containing protein</fullName>
    </recommendedName>
</protein>
<dbReference type="AlphaFoldDB" id="A0A8T0C1P5"/>
<name>A0A8T0C1P5_9GAMM</name>
<evidence type="ECO:0000259" key="1">
    <source>
        <dbReference type="Pfam" id="PF13614"/>
    </source>
</evidence>
<evidence type="ECO:0000313" key="2">
    <source>
        <dbReference type="EMBL" id="KAF7781171.1"/>
    </source>
</evidence>
<dbReference type="PANTHER" id="PTHR13696:SF52">
    <property type="entry name" value="PARA FAMILY PROTEIN CT_582"/>
    <property type="match status" value="1"/>
</dbReference>
<proteinExistence type="predicted"/>
<reference evidence="2 3" key="1">
    <citation type="journal article" date="2012" name="J. Bacteriol.">
        <title>Genome sequence of the cycloprodigiosin-producing bacterial strain Pseudoalteromonas rubra ATCC 29570(T).</title>
        <authorList>
            <person name="Xie B.B."/>
            <person name="Shu Y.L."/>
            <person name="Qin Q.L."/>
            <person name="Rong J.C."/>
            <person name="Zhang X.Y."/>
            <person name="Chen X.L."/>
            <person name="Zhou B.C."/>
            <person name="Zhang Y.Z."/>
        </authorList>
    </citation>
    <scope>NUCLEOTIDE SEQUENCE [LARGE SCALE GENOMIC DNA]</scope>
    <source>
        <strain evidence="2 3">DSM 6842</strain>
    </source>
</reference>
<feature type="domain" description="AAA" evidence="1">
    <location>
        <begin position="1"/>
        <end position="198"/>
    </location>
</feature>
<dbReference type="Proteomes" id="UP000016480">
    <property type="component" value="Unassembled WGS sequence"/>
</dbReference>
<comment type="caution">
    <text evidence="2">The sequence shown here is derived from an EMBL/GenBank/DDBJ whole genome shotgun (WGS) entry which is preliminary data.</text>
</comment>
<dbReference type="Gene3D" id="3.40.50.300">
    <property type="entry name" value="P-loop containing nucleotide triphosphate hydrolases"/>
    <property type="match status" value="1"/>
</dbReference>
<sequence>MKSIVFFNNKGGVGKTTLLCNLAAYLSSRMAKKILIVDADPQCNSTTYILSDEQLDSIYGKSRRDSIESFLSPVRRAKGYLQKKIKPMKSTRFKVDIIPGDPRLALSEDLLASDWKGATSGDPRGLQTTLVFEHLKQQYAEYDYIFFDVGPSLGAINRSVLIASDYFLIPMAVDVFSLMALENINLSLSKWKKGIEEGLKKYEEEEQEPYEISDEEFKWSLNFAGYVMQQYKAKTVRGEKVHVKAFEKISREIPTKIKREICSISAVKMEVEALFLGEIENLHSLVPMSQTTNAPIFALKAKDGVVGAHFQKVQYAEEVFKNIANNLLENIGENND</sequence>
<organism evidence="2 3">
    <name type="scientific">Pseudoalteromonas rubra</name>
    <dbReference type="NCBI Taxonomy" id="43658"/>
    <lineage>
        <taxon>Bacteria</taxon>
        <taxon>Pseudomonadati</taxon>
        <taxon>Pseudomonadota</taxon>
        <taxon>Gammaproteobacteria</taxon>
        <taxon>Alteromonadales</taxon>
        <taxon>Pseudoalteromonadaceae</taxon>
        <taxon>Pseudoalteromonas</taxon>
    </lineage>
</organism>
<dbReference type="CDD" id="cd02042">
    <property type="entry name" value="ParAB_family"/>
    <property type="match status" value="1"/>
</dbReference>
<dbReference type="PANTHER" id="PTHR13696">
    <property type="entry name" value="P-LOOP CONTAINING NUCLEOSIDE TRIPHOSPHATE HYDROLASE"/>
    <property type="match status" value="1"/>
</dbReference>
<dbReference type="RefSeq" id="WP_010384280.1">
    <property type="nucleotide sequence ID" value="NZ_AHCD03000044.1"/>
</dbReference>
<dbReference type="SUPFAM" id="SSF52540">
    <property type="entry name" value="P-loop containing nucleoside triphosphate hydrolases"/>
    <property type="match status" value="1"/>
</dbReference>
<dbReference type="Pfam" id="PF13614">
    <property type="entry name" value="AAA_31"/>
    <property type="match status" value="1"/>
</dbReference>
<dbReference type="InterPro" id="IPR027417">
    <property type="entry name" value="P-loop_NTPase"/>
</dbReference>
<gene>
    <name evidence="2" type="ORF">PRUB_b0310</name>
</gene>
<evidence type="ECO:0000313" key="3">
    <source>
        <dbReference type="Proteomes" id="UP000016480"/>
    </source>
</evidence>
<accession>A0A8T0C1P5</accession>
<dbReference type="InterPro" id="IPR025669">
    <property type="entry name" value="AAA_dom"/>
</dbReference>
<dbReference type="InterPro" id="IPR050678">
    <property type="entry name" value="DNA_Partitioning_ATPase"/>
</dbReference>